<evidence type="ECO:0000313" key="2">
    <source>
        <dbReference type="Proteomes" id="UP000222542"/>
    </source>
</evidence>
<dbReference type="PANTHER" id="PTHR44575:SF2">
    <property type="entry name" value="OS01G0589200 PROTEIN"/>
    <property type="match status" value="1"/>
</dbReference>
<protein>
    <recommendedName>
        <fullName evidence="3">Methyltransferase type 11 domain-containing protein</fullName>
    </recommendedName>
</protein>
<proteinExistence type="predicted"/>
<evidence type="ECO:0000313" key="1">
    <source>
        <dbReference type="EMBL" id="PHT84751.1"/>
    </source>
</evidence>
<evidence type="ECO:0008006" key="3">
    <source>
        <dbReference type="Google" id="ProtNLM"/>
    </source>
</evidence>
<dbReference type="Gramene" id="PHT84751">
    <property type="protein sequence ID" value="PHT84751"/>
    <property type="gene ID" value="T459_13194"/>
</dbReference>
<sequence>MSDEELVSSIVGADNYSVDLITVATALHWFDLPRFYSIVNRVLRKPGGIIAVWSYATMSVSPEFDPILKSFLDSTQPYWHPNLKLILDEYKALPFPFQSVGLGSESETIQVDIPKEISFDGFLRWVKSWSITNIDLLPEKLVKEFEVAWGGPNLIRCVVFKAFMLVDRVKK</sequence>
<dbReference type="STRING" id="4072.A0A2G2ZS29"/>
<dbReference type="OMA" id="GNPMETA"/>
<accession>A0A2G2ZS29</accession>
<dbReference type="Proteomes" id="UP000222542">
    <property type="component" value="Unassembled WGS sequence"/>
</dbReference>
<dbReference type="InterPro" id="IPR029063">
    <property type="entry name" value="SAM-dependent_MTases_sf"/>
</dbReference>
<dbReference type="SUPFAM" id="SSF53335">
    <property type="entry name" value="S-adenosyl-L-methionine-dependent methyltransferases"/>
    <property type="match status" value="1"/>
</dbReference>
<keyword evidence="2" id="KW-1185">Reference proteome</keyword>
<name>A0A2G2ZS29_CAPAN</name>
<dbReference type="AlphaFoldDB" id="A0A2G2ZS29"/>
<dbReference type="EMBL" id="AYRZ02000004">
    <property type="protein sequence ID" value="PHT84751.1"/>
    <property type="molecule type" value="Genomic_DNA"/>
</dbReference>
<gene>
    <name evidence="1" type="ORF">T459_13194</name>
</gene>
<comment type="caution">
    <text evidence="1">The sequence shown here is derived from an EMBL/GenBank/DDBJ whole genome shotgun (WGS) entry which is preliminary data.</text>
</comment>
<dbReference type="Gene3D" id="3.40.50.150">
    <property type="entry name" value="Vaccinia Virus protein VP39"/>
    <property type="match status" value="1"/>
</dbReference>
<organism evidence="1 2">
    <name type="scientific">Capsicum annuum</name>
    <name type="common">Capsicum pepper</name>
    <dbReference type="NCBI Taxonomy" id="4072"/>
    <lineage>
        <taxon>Eukaryota</taxon>
        <taxon>Viridiplantae</taxon>
        <taxon>Streptophyta</taxon>
        <taxon>Embryophyta</taxon>
        <taxon>Tracheophyta</taxon>
        <taxon>Spermatophyta</taxon>
        <taxon>Magnoliopsida</taxon>
        <taxon>eudicotyledons</taxon>
        <taxon>Gunneridae</taxon>
        <taxon>Pentapetalae</taxon>
        <taxon>asterids</taxon>
        <taxon>lamiids</taxon>
        <taxon>Solanales</taxon>
        <taxon>Solanaceae</taxon>
        <taxon>Solanoideae</taxon>
        <taxon>Capsiceae</taxon>
        <taxon>Capsicum</taxon>
    </lineage>
</organism>
<dbReference type="PANTHER" id="PTHR44575">
    <property type="entry name" value="OS01G0589200 PROTEIN"/>
    <property type="match status" value="1"/>
</dbReference>
<reference evidence="1 2" key="2">
    <citation type="journal article" date="2017" name="Genome Biol.">
        <title>New reference genome sequences of hot pepper reveal the massive evolution of plant disease-resistance genes by retroduplication.</title>
        <authorList>
            <person name="Kim S."/>
            <person name="Park J."/>
            <person name="Yeom S.I."/>
            <person name="Kim Y.M."/>
            <person name="Seo E."/>
            <person name="Kim K.T."/>
            <person name="Kim M.S."/>
            <person name="Lee J.M."/>
            <person name="Cheong K."/>
            <person name="Shin H.S."/>
            <person name="Kim S.B."/>
            <person name="Han K."/>
            <person name="Lee J."/>
            <person name="Park M."/>
            <person name="Lee H.A."/>
            <person name="Lee H.Y."/>
            <person name="Lee Y."/>
            <person name="Oh S."/>
            <person name="Lee J.H."/>
            <person name="Choi E."/>
            <person name="Choi E."/>
            <person name="Lee S.E."/>
            <person name="Jeon J."/>
            <person name="Kim H."/>
            <person name="Choi G."/>
            <person name="Song H."/>
            <person name="Lee J."/>
            <person name="Lee S.C."/>
            <person name="Kwon J.K."/>
            <person name="Lee H.Y."/>
            <person name="Koo N."/>
            <person name="Hong Y."/>
            <person name="Kim R.W."/>
            <person name="Kang W.H."/>
            <person name="Huh J.H."/>
            <person name="Kang B.C."/>
            <person name="Yang T.J."/>
            <person name="Lee Y.H."/>
            <person name="Bennetzen J.L."/>
            <person name="Choi D."/>
        </authorList>
    </citation>
    <scope>NUCLEOTIDE SEQUENCE [LARGE SCALE GENOMIC DNA]</scope>
    <source>
        <strain evidence="2">cv. CM334</strain>
    </source>
</reference>
<reference evidence="1 2" key="1">
    <citation type="journal article" date="2014" name="Nat. Genet.">
        <title>Genome sequence of the hot pepper provides insights into the evolution of pungency in Capsicum species.</title>
        <authorList>
            <person name="Kim S."/>
            <person name="Park M."/>
            <person name="Yeom S.I."/>
            <person name="Kim Y.M."/>
            <person name="Lee J.M."/>
            <person name="Lee H.A."/>
            <person name="Seo E."/>
            <person name="Choi J."/>
            <person name="Cheong K."/>
            <person name="Kim K.T."/>
            <person name="Jung K."/>
            <person name="Lee G.W."/>
            <person name="Oh S.K."/>
            <person name="Bae C."/>
            <person name="Kim S.B."/>
            <person name="Lee H.Y."/>
            <person name="Kim S.Y."/>
            <person name="Kim M.S."/>
            <person name="Kang B.C."/>
            <person name="Jo Y.D."/>
            <person name="Yang H.B."/>
            <person name="Jeong H.J."/>
            <person name="Kang W.H."/>
            <person name="Kwon J.K."/>
            <person name="Shin C."/>
            <person name="Lim J.Y."/>
            <person name="Park J.H."/>
            <person name="Huh J.H."/>
            <person name="Kim J.S."/>
            <person name="Kim B.D."/>
            <person name="Cohen O."/>
            <person name="Paran I."/>
            <person name="Suh M.C."/>
            <person name="Lee S.B."/>
            <person name="Kim Y.K."/>
            <person name="Shin Y."/>
            <person name="Noh S.J."/>
            <person name="Park J."/>
            <person name="Seo Y.S."/>
            <person name="Kwon S.Y."/>
            <person name="Kim H.A."/>
            <person name="Park J.M."/>
            <person name="Kim H.J."/>
            <person name="Choi S.B."/>
            <person name="Bosland P.W."/>
            <person name="Reeves G."/>
            <person name="Jo S.H."/>
            <person name="Lee B.W."/>
            <person name="Cho H.T."/>
            <person name="Choi H.S."/>
            <person name="Lee M.S."/>
            <person name="Yu Y."/>
            <person name="Do Choi Y."/>
            <person name="Park B.S."/>
            <person name="van Deynze A."/>
            <person name="Ashrafi H."/>
            <person name="Hill T."/>
            <person name="Kim W.T."/>
            <person name="Pai H.S."/>
            <person name="Ahn H.K."/>
            <person name="Yeam I."/>
            <person name="Giovannoni J.J."/>
            <person name="Rose J.K."/>
            <person name="Sorensen I."/>
            <person name="Lee S.J."/>
            <person name="Kim R.W."/>
            <person name="Choi I.Y."/>
            <person name="Choi B.S."/>
            <person name="Lim J.S."/>
            <person name="Lee Y.H."/>
            <person name="Choi D."/>
        </authorList>
    </citation>
    <scope>NUCLEOTIDE SEQUENCE [LARGE SCALE GENOMIC DNA]</scope>
    <source>
        <strain evidence="2">cv. CM334</strain>
    </source>
</reference>